<evidence type="ECO:0000256" key="1">
    <source>
        <dbReference type="ARBA" id="ARBA00007637"/>
    </source>
</evidence>
<dbReference type="STRING" id="742767.HMPREF9456_02667"/>
<dbReference type="SUPFAM" id="SSF51735">
    <property type="entry name" value="NAD(P)-binding Rossmann-fold domains"/>
    <property type="match status" value="1"/>
</dbReference>
<evidence type="ECO:0000313" key="3">
    <source>
        <dbReference type="EMBL" id="EGK05466.1"/>
    </source>
</evidence>
<dbReference type="RefSeq" id="WP_006844032.1">
    <property type="nucleotide sequence ID" value="NZ_AQWJ01000004.1"/>
</dbReference>
<dbReference type="Proteomes" id="UP000006420">
    <property type="component" value="Unassembled WGS sequence"/>
</dbReference>
<dbReference type="EMBL" id="ADLW01000014">
    <property type="protein sequence ID" value="EGK05466.1"/>
    <property type="molecule type" value="Genomic_DNA"/>
</dbReference>
<dbReference type="OrthoDB" id="9803010at2"/>
<evidence type="ECO:0000259" key="2">
    <source>
        <dbReference type="Pfam" id="PF01370"/>
    </source>
</evidence>
<dbReference type="GeneID" id="78083294"/>
<proteinExistence type="inferred from homology"/>
<protein>
    <recommendedName>
        <fullName evidence="2">NAD-dependent epimerase/dehydratase domain-containing protein</fullName>
    </recommendedName>
</protein>
<dbReference type="HOGENOM" id="CLU_007383_1_6_10"/>
<reference evidence="3 4" key="1">
    <citation type="submission" date="2011-04" db="EMBL/GenBank/DDBJ databases">
        <title>The Genome Sequence of Dysgonomonas mossii DSM 22836.</title>
        <authorList>
            <consortium name="The Broad Institute Genome Sequencing Platform"/>
            <person name="Earl A."/>
            <person name="Ward D."/>
            <person name="Feldgarden M."/>
            <person name="Gevers D."/>
            <person name="Pudlo N."/>
            <person name="Martens E."/>
            <person name="Allen-Vercoe E."/>
            <person name="Young S.K."/>
            <person name="Zeng Q."/>
            <person name="Gargeya S."/>
            <person name="Fitzgerald M."/>
            <person name="Haas B."/>
            <person name="Abouelleil A."/>
            <person name="Alvarado L."/>
            <person name="Arachchi H.M."/>
            <person name="Berlin A."/>
            <person name="Brown A."/>
            <person name="Chapman S.B."/>
            <person name="Chen Z."/>
            <person name="Dunbar C."/>
            <person name="Freedman E."/>
            <person name="Gearin G."/>
            <person name="Gellesch M."/>
            <person name="Goldberg J."/>
            <person name="Griggs A."/>
            <person name="Gujja S."/>
            <person name="Heiman D."/>
            <person name="Howarth C."/>
            <person name="Larson L."/>
            <person name="Lui A."/>
            <person name="MacDonald P.J.P."/>
            <person name="Mehta T."/>
            <person name="Montmayeur A."/>
            <person name="Murphy C."/>
            <person name="Neiman D."/>
            <person name="Pearson M."/>
            <person name="Priest M."/>
            <person name="Roberts A."/>
            <person name="Saif S."/>
            <person name="Shea T."/>
            <person name="Shenoy N."/>
            <person name="Sisk P."/>
            <person name="Stolte C."/>
            <person name="Sykes S."/>
            <person name="Yandava C."/>
            <person name="Wortman J."/>
            <person name="Nusbaum C."/>
            <person name="Birren B."/>
        </authorList>
    </citation>
    <scope>NUCLEOTIDE SEQUENCE [LARGE SCALE GENOMIC DNA]</scope>
    <source>
        <strain evidence="3 4">DSM 22836</strain>
    </source>
</reference>
<accession>F8X399</accession>
<dbReference type="eggNOG" id="COG0451">
    <property type="taxonomic scope" value="Bacteria"/>
</dbReference>
<organism evidence="3 4">
    <name type="scientific">Dysgonomonas mossii DSM 22836</name>
    <dbReference type="NCBI Taxonomy" id="742767"/>
    <lineage>
        <taxon>Bacteria</taxon>
        <taxon>Pseudomonadati</taxon>
        <taxon>Bacteroidota</taxon>
        <taxon>Bacteroidia</taxon>
        <taxon>Bacteroidales</taxon>
        <taxon>Dysgonomonadaceae</taxon>
        <taxon>Dysgonomonas</taxon>
    </lineage>
</organism>
<dbReference type="Gene3D" id="3.40.50.720">
    <property type="entry name" value="NAD(P)-binding Rossmann-like Domain"/>
    <property type="match status" value="1"/>
</dbReference>
<comment type="similarity">
    <text evidence="1">Belongs to the NAD(P)-dependent epimerase/dehydratase family.</text>
</comment>
<feature type="domain" description="NAD-dependent epimerase/dehydratase" evidence="2">
    <location>
        <begin position="3"/>
        <end position="223"/>
    </location>
</feature>
<dbReference type="PANTHER" id="PTHR43000">
    <property type="entry name" value="DTDP-D-GLUCOSE 4,6-DEHYDRATASE-RELATED"/>
    <property type="match status" value="1"/>
</dbReference>
<evidence type="ECO:0000313" key="4">
    <source>
        <dbReference type="Proteomes" id="UP000006420"/>
    </source>
</evidence>
<dbReference type="AlphaFoldDB" id="F8X399"/>
<dbReference type="InterPro" id="IPR001509">
    <property type="entry name" value="Epimerase_deHydtase"/>
</dbReference>
<gene>
    <name evidence="3" type="ORF">HMPREF9456_02667</name>
</gene>
<name>F8X399_9BACT</name>
<dbReference type="InterPro" id="IPR036291">
    <property type="entry name" value="NAD(P)-bd_dom_sf"/>
</dbReference>
<sequence length="277" mass="30920">MKILVTGANGYIGRHVVCKLLDQGHEVTACDVRLTEVDKRATLLEYNILSGSYLNVYDELGSPDVCLHMAWRDGFVHNSSNHMGDLSNHYKFMCSLIDGGLKQFAVMGTMHEVGYYEGAIDEDTPCFPISPYGIAKDALRRSIQLYAKSNGCILQWIRAYYIVGDDLKSNSIFAKIRTAVLEGKKSFPFTSGKNKYDFIEIDELALQISAVITQKDVSGIINCCSGKPMSLGERVEAFLKENNLDISLEYGVFPDRDYDSPCVYGSDSKIRMILSNK</sequence>
<comment type="caution">
    <text evidence="3">The sequence shown here is derived from an EMBL/GenBank/DDBJ whole genome shotgun (WGS) entry which is preliminary data.</text>
</comment>
<keyword evidence="4" id="KW-1185">Reference proteome</keyword>
<dbReference type="Pfam" id="PF01370">
    <property type="entry name" value="Epimerase"/>
    <property type="match status" value="1"/>
</dbReference>